<dbReference type="Proteomes" id="UP001213000">
    <property type="component" value="Unassembled WGS sequence"/>
</dbReference>
<dbReference type="PANTHER" id="PTHR10039">
    <property type="entry name" value="AMELOGENIN"/>
    <property type="match status" value="1"/>
</dbReference>
<evidence type="ECO:0000256" key="1">
    <source>
        <dbReference type="ARBA" id="ARBA00022737"/>
    </source>
</evidence>
<name>A0AAD5VGY2_9AGAR</name>
<proteinExistence type="predicted"/>
<keyword evidence="4" id="KW-1185">Reference proteome</keyword>
<dbReference type="InterPro" id="IPR027417">
    <property type="entry name" value="P-loop_NTPase"/>
</dbReference>
<dbReference type="PROSITE" id="PS50837">
    <property type="entry name" value="NACHT"/>
    <property type="match status" value="1"/>
</dbReference>
<comment type="caution">
    <text evidence="3">The sequence shown here is derived from an EMBL/GenBank/DDBJ whole genome shotgun (WGS) entry which is preliminary data.</text>
</comment>
<reference evidence="3" key="1">
    <citation type="submission" date="2022-07" db="EMBL/GenBank/DDBJ databases">
        <title>Genome Sequence of Leucocoprinus birnbaumii.</title>
        <authorList>
            <person name="Buettner E."/>
        </authorList>
    </citation>
    <scope>NUCLEOTIDE SEQUENCE</scope>
    <source>
        <strain evidence="3">VT141</strain>
    </source>
</reference>
<dbReference type="SUPFAM" id="SSF52540">
    <property type="entry name" value="P-loop containing nucleoside triphosphate hydrolases"/>
    <property type="match status" value="1"/>
</dbReference>
<evidence type="ECO:0000259" key="2">
    <source>
        <dbReference type="PROSITE" id="PS50837"/>
    </source>
</evidence>
<dbReference type="PANTHER" id="PTHR10039:SF14">
    <property type="entry name" value="NACHT DOMAIN-CONTAINING PROTEIN"/>
    <property type="match status" value="1"/>
</dbReference>
<dbReference type="EMBL" id="JANIEX010001629">
    <property type="protein sequence ID" value="KAJ3555928.1"/>
    <property type="molecule type" value="Genomic_DNA"/>
</dbReference>
<protein>
    <recommendedName>
        <fullName evidence="2">NACHT domain-containing protein</fullName>
    </recommendedName>
</protein>
<accession>A0AAD5VGY2</accession>
<dbReference type="Gene3D" id="3.40.50.300">
    <property type="entry name" value="P-loop containing nucleotide triphosphate hydrolases"/>
    <property type="match status" value="1"/>
</dbReference>
<evidence type="ECO:0000313" key="4">
    <source>
        <dbReference type="Proteomes" id="UP001213000"/>
    </source>
</evidence>
<organism evidence="3 4">
    <name type="scientific">Leucocoprinus birnbaumii</name>
    <dbReference type="NCBI Taxonomy" id="56174"/>
    <lineage>
        <taxon>Eukaryota</taxon>
        <taxon>Fungi</taxon>
        <taxon>Dikarya</taxon>
        <taxon>Basidiomycota</taxon>
        <taxon>Agaricomycotina</taxon>
        <taxon>Agaricomycetes</taxon>
        <taxon>Agaricomycetidae</taxon>
        <taxon>Agaricales</taxon>
        <taxon>Agaricineae</taxon>
        <taxon>Agaricaceae</taxon>
        <taxon>Leucocoprinus</taxon>
    </lineage>
</organism>
<dbReference type="InterPro" id="IPR007111">
    <property type="entry name" value="NACHT_NTPase"/>
</dbReference>
<keyword evidence="1" id="KW-0677">Repeat</keyword>
<evidence type="ECO:0000313" key="3">
    <source>
        <dbReference type="EMBL" id="KAJ3555928.1"/>
    </source>
</evidence>
<dbReference type="AlphaFoldDB" id="A0AAD5VGY2"/>
<feature type="domain" description="NACHT" evidence="2">
    <location>
        <begin position="97"/>
        <end position="250"/>
    </location>
</feature>
<sequence length="714" mass="81122">MDNGRTSVDYPHHEKTAPGSFFQQAHHFKVENSVLVGQQVINNLHHNEIEKLALYTIHGAAFNSSARDPPPRCHPQTRTTILERVQDFLSNTEPPRRILWLCGPAGVGKSAIVQTAAEILASPTEPLGYRLGATLFFSKPSNRDDPNRVFTTLAYQLATHYPAYREYIVSRLINDPLLVQCSMAEQFRLLFAVPFTERQIDQSGSSLVILLDGLDECEGDQKQVDIIMLISQFIAKHPEVPILWVISSRPEPHIRNTFSRKKVLPTFLEESIPINSDEACDDVERYLRNSFEEIRENYPECFSPQAQWPTEKRLLKLCTIASGHFALAATVVRFVEDPDCGNPVARFEEALAAVARPSLSQIRDTNNPLATLDALYTGIISAIPKDILPSTIRMIAFFGWVSCSHNLMVLANFWGLDQGSAYSAMRRLHAVLVVPTPEYVDQDDIWVHHRTFTDYLHVRGRFKSLCGSCEYMEDGLRASVRVLSQVVGTSNLTPENISLSWPSLGDDVELQRKVQFHALRLLFWCFEEAAEPTRHEVRLRLKHVLEHLDLVDACALFDSHSVDPFLESLWTFLRDTKNHAIANARVIHVDELDISHFDTEKRCCVYLEEEAPEIPKTDKRGFIPLESTSGYSEDWRGERKEMLWSFAVEPLNAEGMKQVLPDLRSLPIDEPMAPVWLWGFGEKRKVIFGRQFLVGSVTQLCRYVVPYPEPCETG</sequence>
<dbReference type="InterPro" id="IPR056884">
    <property type="entry name" value="NPHP3-like_N"/>
</dbReference>
<dbReference type="Pfam" id="PF24883">
    <property type="entry name" value="NPHP3_N"/>
    <property type="match status" value="1"/>
</dbReference>
<gene>
    <name evidence="3" type="ORF">NP233_g12093</name>
</gene>